<dbReference type="EMBL" id="HBUE01248437">
    <property type="protein sequence ID" value="CAG6553177.1"/>
    <property type="molecule type" value="Transcribed_RNA"/>
</dbReference>
<name>A0A8D8PKQ0_CULPI</name>
<dbReference type="EMBL" id="HBUE01011252">
    <property type="protein sequence ID" value="CAG6448514.1"/>
    <property type="molecule type" value="Transcribed_RNA"/>
</dbReference>
<dbReference type="EMBL" id="HBUE01355626">
    <property type="protein sequence ID" value="CAG6605513.1"/>
    <property type="molecule type" value="Transcribed_RNA"/>
</dbReference>
<dbReference type="EMBL" id="HBUE01248440">
    <property type="protein sequence ID" value="CAG6553179.1"/>
    <property type="molecule type" value="Transcribed_RNA"/>
</dbReference>
<reference evidence="1" key="1">
    <citation type="submission" date="2021-05" db="EMBL/GenBank/DDBJ databases">
        <authorList>
            <person name="Alioto T."/>
            <person name="Alioto T."/>
            <person name="Gomez Garrido J."/>
        </authorList>
    </citation>
    <scope>NUCLEOTIDE SEQUENCE</scope>
</reference>
<sequence length="102" mass="11002">MLSTPTPTSASHLCWPKTPSSSFVLGPENSDAHALCSCSLGSWAPHSPLPDFPPESLRQCSSSLLLYANKKKVSTKFLLESTNKSRRSSPRCVVDVALNTVL</sequence>
<dbReference type="EMBL" id="HBUE01355623">
    <property type="protein sequence ID" value="CAG6605511.1"/>
    <property type="molecule type" value="Transcribed_RNA"/>
</dbReference>
<organism evidence="1">
    <name type="scientific">Culex pipiens</name>
    <name type="common">House mosquito</name>
    <dbReference type="NCBI Taxonomy" id="7175"/>
    <lineage>
        <taxon>Eukaryota</taxon>
        <taxon>Metazoa</taxon>
        <taxon>Ecdysozoa</taxon>
        <taxon>Arthropoda</taxon>
        <taxon>Hexapoda</taxon>
        <taxon>Insecta</taxon>
        <taxon>Pterygota</taxon>
        <taxon>Neoptera</taxon>
        <taxon>Endopterygota</taxon>
        <taxon>Diptera</taxon>
        <taxon>Nematocera</taxon>
        <taxon>Culicoidea</taxon>
        <taxon>Culicidae</taxon>
        <taxon>Culicinae</taxon>
        <taxon>Culicini</taxon>
        <taxon>Culex</taxon>
        <taxon>Culex</taxon>
    </lineage>
</organism>
<proteinExistence type="predicted"/>
<dbReference type="AlphaFoldDB" id="A0A8D8PKQ0"/>
<accession>A0A8D8PKQ0</accession>
<evidence type="ECO:0000313" key="1">
    <source>
        <dbReference type="EMBL" id="CAG6605511.1"/>
    </source>
</evidence>
<protein>
    <submittedName>
        <fullName evidence="1">(northern house mosquito) hypothetical protein</fullName>
    </submittedName>
</protein>